<dbReference type="UniPathway" id="UPA00031">
    <property type="reaction ID" value="UER00011"/>
</dbReference>
<evidence type="ECO:0000256" key="7">
    <source>
        <dbReference type="RuleBase" id="RU000599"/>
    </source>
</evidence>
<evidence type="ECO:0000256" key="3">
    <source>
        <dbReference type="ARBA" id="ARBA00022605"/>
    </source>
</evidence>
<dbReference type="FunFam" id="3.30.230.40:FF:000003">
    <property type="entry name" value="Imidazoleglycerol-phosphate dehydratase HisB"/>
    <property type="match status" value="1"/>
</dbReference>
<dbReference type="AlphaFoldDB" id="A0A7C1K561"/>
<reference evidence="8" key="1">
    <citation type="journal article" date="2020" name="mSystems">
        <title>Genome- and Community-Level Interaction Insights into Carbon Utilization and Element Cycling Functions of Hydrothermarchaeota in Hydrothermal Sediment.</title>
        <authorList>
            <person name="Zhou Z."/>
            <person name="Liu Y."/>
            <person name="Xu W."/>
            <person name="Pan J."/>
            <person name="Luo Z.H."/>
            <person name="Li M."/>
        </authorList>
    </citation>
    <scope>NUCLEOTIDE SEQUENCE [LARGE SCALE GENOMIC DNA]</scope>
    <source>
        <strain evidence="8">SpSt-222</strain>
    </source>
</reference>
<comment type="catalytic activity">
    <reaction evidence="6 7">
        <text>D-erythro-1-(imidazol-4-yl)glycerol 3-phosphate = 3-(imidazol-4-yl)-2-oxopropyl phosphate + H2O</text>
        <dbReference type="Rhea" id="RHEA:11040"/>
        <dbReference type="ChEBI" id="CHEBI:15377"/>
        <dbReference type="ChEBI" id="CHEBI:57766"/>
        <dbReference type="ChEBI" id="CHEBI:58278"/>
        <dbReference type="EC" id="4.2.1.19"/>
    </reaction>
</comment>
<proteinExistence type="inferred from homology"/>
<organism evidence="8">
    <name type="scientific">Thermomicrobium roseum</name>
    <dbReference type="NCBI Taxonomy" id="500"/>
    <lineage>
        <taxon>Bacteria</taxon>
        <taxon>Pseudomonadati</taxon>
        <taxon>Thermomicrobiota</taxon>
        <taxon>Thermomicrobia</taxon>
        <taxon>Thermomicrobiales</taxon>
        <taxon>Thermomicrobiaceae</taxon>
        <taxon>Thermomicrobium</taxon>
    </lineage>
</organism>
<dbReference type="GO" id="GO:0000105">
    <property type="term" value="P:L-histidine biosynthetic process"/>
    <property type="evidence" value="ECO:0007669"/>
    <property type="project" value="UniProtKB-UniRule"/>
</dbReference>
<dbReference type="FunFam" id="3.30.230.40:FF:000001">
    <property type="entry name" value="Imidazoleglycerol-phosphate dehydratase HisB"/>
    <property type="match status" value="1"/>
</dbReference>
<comment type="pathway">
    <text evidence="1 6 7">Amino-acid biosynthesis; L-histidine biosynthesis; L-histidine from 5-phospho-alpha-D-ribose 1-diphosphate: step 6/9.</text>
</comment>
<dbReference type="PROSITE" id="PS00954">
    <property type="entry name" value="IGP_DEHYDRATASE_1"/>
    <property type="match status" value="1"/>
</dbReference>
<dbReference type="InterPro" id="IPR038494">
    <property type="entry name" value="IGPD_sf"/>
</dbReference>
<dbReference type="NCBIfam" id="NF002114">
    <property type="entry name" value="PRK00951.2-4"/>
    <property type="match status" value="1"/>
</dbReference>
<dbReference type="GO" id="GO:0005737">
    <property type="term" value="C:cytoplasm"/>
    <property type="evidence" value="ECO:0007669"/>
    <property type="project" value="UniProtKB-SubCell"/>
</dbReference>
<dbReference type="InterPro" id="IPR000807">
    <property type="entry name" value="ImidazoleglycerolP_deHydtase"/>
</dbReference>
<dbReference type="EMBL" id="DSJL01000003">
    <property type="protein sequence ID" value="HEF64354.1"/>
    <property type="molecule type" value="Genomic_DNA"/>
</dbReference>
<evidence type="ECO:0000256" key="5">
    <source>
        <dbReference type="ARBA" id="ARBA00023239"/>
    </source>
</evidence>
<accession>A0A7C1K561</accession>
<keyword evidence="3 6" id="KW-0028">Amino-acid biosynthesis</keyword>
<keyword evidence="6" id="KW-0963">Cytoplasm</keyword>
<evidence type="ECO:0000313" key="8">
    <source>
        <dbReference type="EMBL" id="HEF64354.1"/>
    </source>
</evidence>
<comment type="caution">
    <text evidence="8">The sequence shown here is derived from an EMBL/GenBank/DDBJ whole genome shotgun (WGS) entry which is preliminary data.</text>
</comment>
<keyword evidence="4 6" id="KW-0368">Histidine biosynthesis</keyword>
<dbReference type="PANTHER" id="PTHR23133">
    <property type="entry name" value="IMIDAZOLEGLYCEROL-PHOSPHATE DEHYDRATASE HIS7"/>
    <property type="match status" value="1"/>
</dbReference>
<dbReference type="CDD" id="cd07914">
    <property type="entry name" value="IGPD"/>
    <property type="match status" value="1"/>
</dbReference>
<dbReference type="NCBIfam" id="NF002116">
    <property type="entry name" value="PRK00951.2-6"/>
    <property type="match status" value="1"/>
</dbReference>
<keyword evidence="5 6" id="KW-0456">Lyase</keyword>
<gene>
    <name evidence="6 8" type="primary">hisB</name>
    <name evidence="8" type="ORF">ENP47_01915</name>
</gene>
<comment type="similarity">
    <text evidence="6 7">Belongs to the imidazoleglycerol-phosphate dehydratase family.</text>
</comment>
<dbReference type="HAMAP" id="MF_00076">
    <property type="entry name" value="HisB"/>
    <property type="match status" value="1"/>
</dbReference>
<evidence type="ECO:0000256" key="1">
    <source>
        <dbReference type="ARBA" id="ARBA00005047"/>
    </source>
</evidence>
<dbReference type="GO" id="GO:0004424">
    <property type="term" value="F:imidazoleglycerol-phosphate dehydratase activity"/>
    <property type="evidence" value="ECO:0007669"/>
    <property type="project" value="UniProtKB-UniRule"/>
</dbReference>
<evidence type="ECO:0000256" key="4">
    <source>
        <dbReference type="ARBA" id="ARBA00023102"/>
    </source>
</evidence>
<dbReference type="Gene3D" id="3.30.230.40">
    <property type="entry name" value="Imidazole glycerol phosphate dehydratase, domain 1"/>
    <property type="match status" value="2"/>
</dbReference>
<dbReference type="PROSITE" id="PS00955">
    <property type="entry name" value="IGP_DEHYDRATASE_2"/>
    <property type="match status" value="1"/>
</dbReference>
<name>A0A7C1K561_THERO</name>
<dbReference type="NCBIfam" id="NF002111">
    <property type="entry name" value="PRK00951.2-1"/>
    <property type="match status" value="1"/>
</dbReference>
<comment type="subcellular location">
    <subcellularLocation>
        <location evidence="6 7">Cytoplasm</location>
    </subcellularLocation>
</comment>
<dbReference type="EC" id="4.2.1.19" evidence="6 7"/>
<protein>
    <recommendedName>
        <fullName evidence="2 6">Imidazoleglycerol-phosphate dehydratase</fullName>
        <shortName evidence="6">IGPD</shortName>
        <ecNumber evidence="6 7">4.2.1.19</ecNumber>
    </recommendedName>
</protein>
<dbReference type="SUPFAM" id="SSF54211">
    <property type="entry name" value="Ribosomal protein S5 domain 2-like"/>
    <property type="match status" value="2"/>
</dbReference>
<evidence type="ECO:0000256" key="6">
    <source>
        <dbReference type="HAMAP-Rule" id="MF_00076"/>
    </source>
</evidence>
<dbReference type="Pfam" id="PF00475">
    <property type="entry name" value="IGPD"/>
    <property type="match status" value="1"/>
</dbReference>
<dbReference type="InterPro" id="IPR020565">
    <property type="entry name" value="ImidazoleglycerP_deHydtase_CS"/>
</dbReference>
<evidence type="ECO:0000256" key="2">
    <source>
        <dbReference type="ARBA" id="ARBA00016664"/>
    </source>
</evidence>
<dbReference type="PANTHER" id="PTHR23133:SF2">
    <property type="entry name" value="IMIDAZOLEGLYCEROL-PHOSPHATE DEHYDRATASE"/>
    <property type="match status" value="1"/>
</dbReference>
<dbReference type="InterPro" id="IPR020568">
    <property type="entry name" value="Ribosomal_Su5_D2-typ_SF"/>
</dbReference>
<sequence length="202" mass="22151">MTEQRRASVERTTAETAVALELTVDGTGHASVETGIGALDHFLTLFARHGRFDLTVRARGDLHVDAHHTVEDVAICLGQALRRALGDWRGLRRMGDAAVPMDEALAHIAIDLSGRGIFIHRDPFPAGAVGQLECDLVRHFLETLAREARITIHLVKLYGQNAHHQIEAVFKALARALDLATELDPRIAGQVPSTKEHLEIES</sequence>